<dbReference type="EMBL" id="JAVDYE010000001">
    <property type="protein sequence ID" value="MDR7385680.1"/>
    <property type="molecule type" value="Genomic_DNA"/>
</dbReference>
<dbReference type="Proteomes" id="UP001183585">
    <property type="component" value="Unassembled WGS sequence"/>
</dbReference>
<dbReference type="RefSeq" id="WP_274996624.1">
    <property type="nucleotide sequence ID" value="NZ_JAJQQP010000013.1"/>
</dbReference>
<feature type="compositionally biased region" description="Basic and acidic residues" evidence="1">
    <location>
        <begin position="134"/>
        <end position="144"/>
    </location>
</feature>
<accession>A0ABU2CWH5</accession>
<feature type="region of interest" description="Disordered" evidence="1">
    <location>
        <begin position="92"/>
        <end position="184"/>
    </location>
</feature>
<protein>
    <recommendedName>
        <fullName evidence="4">DUF1376 domain-containing protein</fullName>
    </recommendedName>
</protein>
<reference evidence="2 3" key="1">
    <citation type="submission" date="2023-07" db="EMBL/GenBank/DDBJ databases">
        <title>Sequencing the genomes of 1000 actinobacteria strains.</title>
        <authorList>
            <person name="Klenk H.-P."/>
        </authorList>
    </citation>
    <scope>NUCLEOTIDE SEQUENCE [LARGE SCALE GENOMIC DNA]</scope>
    <source>
        <strain evidence="2 3">DSM 45554</strain>
    </source>
</reference>
<comment type="caution">
    <text evidence="2">The sequence shown here is derived from an EMBL/GenBank/DDBJ whole genome shotgun (WGS) entry which is preliminary data.</text>
</comment>
<feature type="compositionally biased region" description="Basic and acidic residues" evidence="1">
    <location>
        <begin position="154"/>
        <end position="164"/>
    </location>
</feature>
<gene>
    <name evidence="2" type="ORF">J2S48_005195</name>
</gene>
<name>A0ABU2CWH5_9MICO</name>
<keyword evidence="3" id="KW-1185">Reference proteome</keyword>
<evidence type="ECO:0000313" key="3">
    <source>
        <dbReference type="Proteomes" id="UP001183585"/>
    </source>
</evidence>
<evidence type="ECO:0008006" key="4">
    <source>
        <dbReference type="Google" id="ProtNLM"/>
    </source>
</evidence>
<evidence type="ECO:0000256" key="1">
    <source>
        <dbReference type="SAM" id="MobiDB-lite"/>
    </source>
</evidence>
<evidence type="ECO:0000313" key="2">
    <source>
        <dbReference type="EMBL" id="MDR7385680.1"/>
    </source>
</evidence>
<feature type="compositionally biased region" description="Basic and acidic residues" evidence="1">
    <location>
        <begin position="111"/>
        <end position="124"/>
    </location>
</feature>
<organism evidence="2 3">
    <name type="scientific">Promicromonospora iranensis</name>
    <dbReference type="NCBI Taxonomy" id="1105144"/>
    <lineage>
        <taxon>Bacteria</taxon>
        <taxon>Bacillati</taxon>
        <taxon>Actinomycetota</taxon>
        <taxon>Actinomycetes</taxon>
        <taxon>Micrococcales</taxon>
        <taxon>Promicromonosporaceae</taxon>
        <taxon>Promicromonospora</taxon>
    </lineage>
</organism>
<feature type="compositionally biased region" description="Basic and acidic residues" evidence="1">
    <location>
        <begin position="92"/>
        <end position="101"/>
    </location>
</feature>
<sequence length="206" mass="22679">MTWTRLDDDFNDRPALLAVGRSARLLHVEALVWCNRLLTDGAVPRGALPRLTDSPDLDADVAELVAAELWEETTDGWQLDWSDQEEAAAVRARQDVRNERQKRYRRRKSKHDSGDHSECDERYCKQAVTHNGHRHEGGNDDRRVTPSRPGPSRPDPKGGTEGRDAGAVAPSAGATGARLQPGEVGVLRTASDGRHVMNMGGGGDEW</sequence>
<proteinExistence type="predicted"/>